<dbReference type="Pfam" id="PF12660">
    <property type="entry name" value="zf-TFIIIC"/>
    <property type="match status" value="1"/>
</dbReference>
<dbReference type="InterPro" id="IPR044230">
    <property type="entry name" value="GTF3C4"/>
</dbReference>
<feature type="domain" description="Transcription factor IIIC 90kDa subunit N-terminal" evidence="1">
    <location>
        <begin position="28"/>
        <end position="317"/>
    </location>
</feature>
<name>A0A165PLD3_9AGAM</name>
<dbReference type="Pfam" id="PF12657">
    <property type="entry name" value="TFIIIC_delta"/>
    <property type="match status" value="1"/>
</dbReference>
<keyword evidence="4" id="KW-1185">Reference proteome</keyword>
<protein>
    <recommendedName>
        <fullName evidence="5">Transcription factor IIIC putative zinc-finger domain-containing protein</fullName>
    </recommendedName>
</protein>
<feature type="domain" description="Transcription factor IIIC putative zinc-finger" evidence="2">
    <location>
        <begin position="683"/>
        <end position="777"/>
    </location>
</feature>
<reference evidence="3 4" key="1">
    <citation type="journal article" date="2016" name="Mol. Biol. Evol.">
        <title>Comparative Genomics of Early-Diverging Mushroom-Forming Fungi Provides Insights into the Origins of Lignocellulose Decay Capabilities.</title>
        <authorList>
            <person name="Nagy L.G."/>
            <person name="Riley R."/>
            <person name="Tritt A."/>
            <person name="Adam C."/>
            <person name="Daum C."/>
            <person name="Floudas D."/>
            <person name="Sun H."/>
            <person name="Yadav J.S."/>
            <person name="Pangilinan J."/>
            <person name="Larsson K.H."/>
            <person name="Matsuura K."/>
            <person name="Barry K."/>
            <person name="Labutti K."/>
            <person name="Kuo R."/>
            <person name="Ohm R.A."/>
            <person name="Bhattacharya S.S."/>
            <person name="Shirouzu T."/>
            <person name="Yoshinaga Y."/>
            <person name="Martin F.M."/>
            <person name="Grigoriev I.V."/>
            <person name="Hibbett D.S."/>
        </authorList>
    </citation>
    <scope>NUCLEOTIDE SEQUENCE [LARGE SCALE GENOMIC DNA]</scope>
    <source>
        <strain evidence="3 4">HHB14362 ss-1</strain>
    </source>
</reference>
<evidence type="ECO:0000259" key="1">
    <source>
        <dbReference type="Pfam" id="PF12657"/>
    </source>
</evidence>
<dbReference type="SUPFAM" id="SSF50978">
    <property type="entry name" value="WD40 repeat-like"/>
    <property type="match status" value="1"/>
</dbReference>
<evidence type="ECO:0008006" key="5">
    <source>
        <dbReference type="Google" id="ProtNLM"/>
    </source>
</evidence>
<sequence>MGDSELKTFTSLGVPTNTTHPSIHCLQWTADGQVLLTTKSAIYVLTPDAGINFDSSSAIKPMPGKGSSDGNIETLGWFRTMIEFGKNIVHQWPLDSQDWAAVSLGSFDPTLRAVTSSPINVDGAGCAIAILNSNMELTLWGAVKNHLRGEWKKLCDITAILRELPFEETQLAKTLRAQILCNTFPPTTTADNIDAQGRVNLMGLIRWRYNTDDDEDCRHTAIHVRTLTVSDRWITHLAWSPWMSGHGPGHCEAYLACAVSDGSVAVLKVSARLSPSVSETKFGTQYTVEREFEVIKTRAFVADKRIITALHWVEIPGRDLILVCTKPGVVDLMPWPISSHLSWSEPKRLVLQRQHFSVDSSPLYPVSGFTYVESQDVLVLSLLDGSFHAVHCFSYAPTLLPSDHGDFLSAEYLSRRARQVFNTSEMCAMKDTDVGRISGMMSYDGLSTVVWIHEKCNPSDFSYKHDARHNSMFVVTQLWNEPGISQDDLVIQILATTLNSAHTAWAHTPLHILRPVFLWLRQNKVVMTCVERLLNVLQSVSTDETLSINLPPFNGSCTPELKREFKDSLASHLYGWDSFLALRMRFAVADHCWTLAKGDPRIQNMYGEIAHSLLNMIFHRIQRVLIRHLKAIVPILTAGDVPFVMRVVVQATLPGSPVDLSTEAQELATEVNKIGTDNPQLGHSEEVCPACRTVISLQDLTGATCGNGHVWRRCSITTFILSTPMVRTCIACSRKALLPFSGDSGMIQSHLPMGARGWVVTELLWAAQRCLFCGNSFVSVA</sequence>
<evidence type="ECO:0000313" key="4">
    <source>
        <dbReference type="Proteomes" id="UP000076761"/>
    </source>
</evidence>
<dbReference type="GO" id="GO:0004402">
    <property type="term" value="F:histone acetyltransferase activity"/>
    <property type="evidence" value="ECO:0007669"/>
    <property type="project" value="InterPro"/>
</dbReference>
<dbReference type="Proteomes" id="UP000076761">
    <property type="component" value="Unassembled WGS sequence"/>
</dbReference>
<dbReference type="OrthoDB" id="421374at2759"/>
<dbReference type="PANTHER" id="PTHR15496">
    <property type="entry name" value="GENERAL TRANSCRIPTION FACTOR 3C POLYPEPTIDE 4 FAMILY"/>
    <property type="match status" value="1"/>
</dbReference>
<organism evidence="3 4">
    <name type="scientific">Neolentinus lepideus HHB14362 ss-1</name>
    <dbReference type="NCBI Taxonomy" id="1314782"/>
    <lineage>
        <taxon>Eukaryota</taxon>
        <taxon>Fungi</taxon>
        <taxon>Dikarya</taxon>
        <taxon>Basidiomycota</taxon>
        <taxon>Agaricomycotina</taxon>
        <taxon>Agaricomycetes</taxon>
        <taxon>Gloeophyllales</taxon>
        <taxon>Gloeophyllaceae</taxon>
        <taxon>Neolentinus</taxon>
    </lineage>
</organism>
<dbReference type="InterPro" id="IPR024764">
    <property type="entry name" value="TFIIIC_Znf"/>
</dbReference>
<gene>
    <name evidence="3" type="ORF">NEOLEDRAFT_1139841</name>
</gene>
<dbReference type="InterPro" id="IPR036322">
    <property type="entry name" value="WD40_repeat_dom_sf"/>
</dbReference>
<dbReference type="EMBL" id="KV425610">
    <property type="protein sequence ID" value="KZT21201.1"/>
    <property type="molecule type" value="Genomic_DNA"/>
</dbReference>
<proteinExistence type="predicted"/>
<dbReference type="GO" id="GO:0000127">
    <property type="term" value="C:transcription factor TFIIIC complex"/>
    <property type="evidence" value="ECO:0007669"/>
    <property type="project" value="InterPro"/>
</dbReference>
<accession>A0A165PLD3</accession>
<dbReference type="PANTHER" id="PTHR15496:SF2">
    <property type="entry name" value="GENERAL TRANSCRIPTION FACTOR 3C POLYPEPTIDE 4"/>
    <property type="match status" value="1"/>
</dbReference>
<evidence type="ECO:0000313" key="3">
    <source>
        <dbReference type="EMBL" id="KZT21201.1"/>
    </source>
</evidence>
<dbReference type="AlphaFoldDB" id="A0A165PLD3"/>
<dbReference type="InParanoid" id="A0A165PLD3"/>
<dbReference type="GO" id="GO:0006384">
    <property type="term" value="P:transcription initiation at RNA polymerase III promoter"/>
    <property type="evidence" value="ECO:0007669"/>
    <property type="project" value="InterPro"/>
</dbReference>
<dbReference type="STRING" id="1314782.A0A165PLD3"/>
<evidence type="ECO:0000259" key="2">
    <source>
        <dbReference type="Pfam" id="PF12660"/>
    </source>
</evidence>
<dbReference type="InterPro" id="IPR024761">
    <property type="entry name" value="TFIIIC_delta_N"/>
</dbReference>